<dbReference type="Proteomes" id="UP001597115">
    <property type="component" value="Unassembled WGS sequence"/>
</dbReference>
<gene>
    <name evidence="1" type="ORF">ACFSCW_15295</name>
</gene>
<evidence type="ECO:0000313" key="1">
    <source>
        <dbReference type="EMBL" id="MFD1613170.1"/>
    </source>
</evidence>
<dbReference type="RefSeq" id="WP_380890989.1">
    <property type="nucleotide sequence ID" value="NZ_JBHUDY010000002.1"/>
</dbReference>
<comment type="caution">
    <text evidence="1">The sequence shown here is derived from an EMBL/GenBank/DDBJ whole genome shotgun (WGS) entry which is preliminary data.</text>
</comment>
<evidence type="ECO:0000313" key="2">
    <source>
        <dbReference type="Proteomes" id="UP001597115"/>
    </source>
</evidence>
<name>A0ABW4I7A5_9SPHN</name>
<reference evidence="2" key="1">
    <citation type="journal article" date="2019" name="Int. J. Syst. Evol. Microbiol.">
        <title>The Global Catalogue of Microorganisms (GCM) 10K type strain sequencing project: providing services to taxonomists for standard genome sequencing and annotation.</title>
        <authorList>
            <consortium name="The Broad Institute Genomics Platform"/>
            <consortium name="The Broad Institute Genome Sequencing Center for Infectious Disease"/>
            <person name="Wu L."/>
            <person name="Ma J."/>
        </authorList>
    </citation>
    <scope>NUCLEOTIDE SEQUENCE [LARGE SCALE GENOMIC DNA]</scope>
    <source>
        <strain evidence="2">CGMCC 1.16275</strain>
    </source>
</reference>
<protein>
    <submittedName>
        <fullName evidence="1">Uncharacterized protein</fullName>
    </submittedName>
</protein>
<sequence length="41" mass="4709">MNTDFTAIVISVLNQALHWIRSDLASKDVALRQRAEEALRR</sequence>
<accession>A0ABW4I7A5</accession>
<proteinExistence type="predicted"/>
<dbReference type="EMBL" id="JBHUDY010000002">
    <property type="protein sequence ID" value="MFD1613170.1"/>
    <property type="molecule type" value="Genomic_DNA"/>
</dbReference>
<keyword evidence="2" id="KW-1185">Reference proteome</keyword>
<organism evidence="1 2">
    <name type="scientific">Sphingomonas tabacisoli</name>
    <dbReference type="NCBI Taxonomy" id="2249466"/>
    <lineage>
        <taxon>Bacteria</taxon>
        <taxon>Pseudomonadati</taxon>
        <taxon>Pseudomonadota</taxon>
        <taxon>Alphaproteobacteria</taxon>
        <taxon>Sphingomonadales</taxon>
        <taxon>Sphingomonadaceae</taxon>
        <taxon>Sphingomonas</taxon>
    </lineage>
</organism>